<name>G4ZK99_PHYSP</name>
<evidence type="ECO:0000256" key="1">
    <source>
        <dbReference type="SAM" id="Coils"/>
    </source>
</evidence>
<dbReference type="EMBL" id="JH159155">
    <property type="protein sequence ID" value="EGZ15216.1"/>
    <property type="molecule type" value="Genomic_DNA"/>
</dbReference>
<accession>G4ZK99</accession>
<keyword evidence="3" id="KW-1185">Reference proteome</keyword>
<dbReference type="AlphaFoldDB" id="G4ZK99"/>
<evidence type="ECO:0000313" key="3">
    <source>
        <dbReference type="Proteomes" id="UP000002640"/>
    </source>
</evidence>
<proteinExistence type="predicted"/>
<organism evidence="2 3">
    <name type="scientific">Phytophthora sojae (strain P6497)</name>
    <name type="common">Soybean stem and root rot agent</name>
    <name type="synonym">Phytophthora megasperma f. sp. glycines</name>
    <dbReference type="NCBI Taxonomy" id="1094619"/>
    <lineage>
        <taxon>Eukaryota</taxon>
        <taxon>Sar</taxon>
        <taxon>Stramenopiles</taxon>
        <taxon>Oomycota</taxon>
        <taxon>Peronosporomycetes</taxon>
        <taxon>Peronosporales</taxon>
        <taxon>Peronosporaceae</taxon>
        <taxon>Phytophthora</taxon>
    </lineage>
</organism>
<reference evidence="2 3" key="1">
    <citation type="journal article" date="2006" name="Science">
        <title>Phytophthora genome sequences uncover evolutionary origins and mechanisms of pathogenesis.</title>
        <authorList>
            <person name="Tyler B.M."/>
            <person name="Tripathy S."/>
            <person name="Zhang X."/>
            <person name="Dehal P."/>
            <person name="Jiang R.H."/>
            <person name="Aerts A."/>
            <person name="Arredondo F.D."/>
            <person name="Baxter L."/>
            <person name="Bensasson D."/>
            <person name="Beynon J.L."/>
            <person name="Chapman J."/>
            <person name="Damasceno C.M."/>
            <person name="Dorrance A.E."/>
            <person name="Dou D."/>
            <person name="Dickerman A.W."/>
            <person name="Dubchak I.L."/>
            <person name="Garbelotto M."/>
            <person name="Gijzen M."/>
            <person name="Gordon S.G."/>
            <person name="Govers F."/>
            <person name="Grunwald N.J."/>
            <person name="Huang W."/>
            <person name="Ivors K.L."/>
            <person name="Jones R.W."/>
            <person name="Kamoun S."/>
            <person name="Krampis K."/>
            <person name="Lamour K.H."/>
            <person name="Lee M.K."/>
            <person name="McDonald W.H."/>
            <person name="Medina M."/>
            <person name="Meijer H.J."/>
            <person name="Nordberg E.K."/>
            <person name="Maclean D.J."/>
            <person name="Ospina-Giraldo M.D."/>
            <person name="Morris P.F."/>
            <person name="Phuntumart V."/>
            <person name="Putnam N.H."/>
            <person name="Rash S."/>
            <person name="Rose J.K."/>
            <person name="Sakihama Y."/>
            <person name="Salamov A.A."/>
            <person name="Savidor A."/>
            <person name="Scheuring C.F."/>
            <person name="Smith B.M."/>
            <person name="Sobral B.W."/>
            <person name="Terry A."/>
            <person name="Torto-Alalibo T.A."/>
            <person name="Win J."/>
            <person name="Xu Z."/>
            <person name="Zhang H."/>
            <person name="Grigoriev I.V."/>
            <person name="Rokhsar D.S."/>
            <person name="Boore J.L."/>
        </authorList>
    </citation>
    <scope>NUCLEOTIDE SEQUENCE [LARGE SCALE GENOMIC DNA]</scope>
    <source>
        <strain evidence="2 3">P6497</strain>
    </source>
</reference>
<dbReference type="KEGG" id="psoj:PHYSODRAFT_315662"/>
<gene>
    <name evidence="2" type="ORF">PHYSODRAFT_315662</name>
</gene>
<sequence length="132" mass="14752">MAPSLTAEALNSAISNLESVRIPSPPSSCGSNDDQQGEQEYLGVADTVLNDANWSWLCDLLDTVRDDAVRKQAKVFFARLFKSQDAAGMDATLAEMETWREELGEERQRLREHELARALFLLGYDKSMSLAR</sequence>
<dbReference type="InParanoid" id="G4ZK99"/>
<dbReference type="GeneID" id="20643887"/>
<feature type="coiled-coil region" evidence="1">
    <location>
        <begin position="89"/>
        <end position="116"/>
    </location>
</feature>
<evidence type="ECO:0000313" key="2">
    <source>
        <dbReference type="EMBL" id="EGZ15216.1"/>
    </source>
</evidence>
<protein>
    <submittedName>
        <fullName evidence="2">Uncharacterized protein</fullName>
    </submittedName>
</protein>
<dbReference type="Proteomes" id="UP000002640">
    <property type="component" value="Unassembled WGS sequence"/>
</dbReference>
<dbReference type="OMA" id="NWGWLRD"/>
<keyword evidence="1" id="KW-0175">Coiled coil</keyword>
<dbReference type="RefSeq" id="XP_009528965.1">
    <property type="nucleotide sequence ID" value="XM_009530670.1"/>
</dbReference>